<accession>A0A9W5V642</accession>
<dbReference type="RefSeq" id="WP_002184295.1">
    <property type="nucleotide sequence ID" value="NZ_KB976269.1"/>
</dbReference>
<dbReference type="EMBL" id="AHFL01000056">
    <property type="protein sequence ID" value="EOO62096.1"/>
    <property type="molecule type" value="Genomic_DNA"/>
</dbReference>
<gene>
    <name evidence="2" type="ORF">IKE_05756</name>
</gene>
<dbReference type="Proteomes" id="UP000014023">
    <property type="component" value="Unassembled WGS sequence"/>
</dbReference>
<proteinExistence type="predicted"/>
<evidence type="ECO:0000313" key="3">
    <source>
        <dbReference type="Proteomes" id="UP000014023"/>
    </source>
</evidence>
<feature type="compositionally biased region" description="Basic and acidic residues" evidence="1">
    <location>
        <begin position="1"/>
        <end position="41"/>
    </location>
</feature>
<comment type="caution">
    <text evidence="2">The sequence shown here is derived from an EMBL/GenBank/DDBJ whole genome shotgun (WGS) entry which is preliminary data.</text>
</comment>
<evidence type="ECO:0000313" key="2">
    <source>
        <dbReference type="EMBL" id="EOO62096.1"/>
    </source>
</evidence>
<name>A0A9W5V642_BACCE</name>
<feature type="region of interest" description="Disordered" evidence="1">
    <location>
        <begin position="1"/>
        <end position="58"/>
    </location>
</feature>
<dbReference type="AlphaFoldDB" id="A0A9W5V642"/>
<evidence type="ECO:0000256" key="1">
    <source>
        <dbReference type="SAM" id="MobiDB-lite"/>
    </source>
</evidence>
<reference evidence="2 3" key="1">
    <citation type="submission" date="2012-12" db="EMBL/GenBank/DDBJ databases">
        <title>The Genome Sequence of Bacillus cereus VD196.</title>
        <authorList>
            <consortium name="The Broad Institute Genome Sequencing Platform"/>
            <consortium name="The Broad Institute Genome Sequencing Center for Infectious Disease"/>
            <person name="Feldgarden M."/>
            <person name="Van der Auwera G.A."/>
            <person name="Mahillon J."/>
            <person name="Duprez V."/>
            <person name="Timmery S."/>
            <person name="Mattelet C."/>
            <person name="Dierick K."/>
            <person name="Sun M."/>
            <person name="Yu Z."/>
            <person name="Zhu L."/>
            <person name="Hu X."/>
            <person name="Shank E.B."/>
            <person name="Swiecicka I."/>
            <person name="Hansen B.M."/>
            <person name="Andrup L."/>
            <person name="Walker B."/>
            <person name="Young S.K."/>
            <person name="Zeng Q."/>
            <person name="Gargeya S."/>
            <person name="Fitzgerald M."/>
            <person name="Haas B."/>
            <person name="Abouelleil A."/>
            <person name="Alvarado L."/>
            <person name="Arachchi H.M."/>
            <person name="Berlin A.M."/>
            <person name="Chapman S.B."/>
            <person name="Dewar J."/>
            <person name="Goldberg J."/>
            <person name="Griggs A."/>
            <person name="Gujja S."/>
            <person name="Hansen M."/>
            <person name="Howarth C."/>
            <person name="Imamovic A."/>
            <person name="Larimer J."/>
            <person name="McCowan C."/>
            <person name="Murphy C."/>
            <person name="Neiman D."/>
            <person name="Pearson M."/>
            <person name="Priest M."/>
            <person name="Roberts A."/>
            <person name="Saif S."/>
            <person name="Shea T."/>
            <person name="Sisk P."/>
            <person name="Sykes S."/>
            <person name="Wortman J."/>
            <person name="Nusbaum C."/>
            <person name="Birren B."/>
        </authorList>
    </citation>
    <scope>NUCLEOTIDE SEQUENCE [LARGE SCALE GENOMIC DNA]</scope>
    <source>
        <strain evidence="2 3">VD196</strain>
    </source>
</reference>
<organism evidence="2 3">
    <name type="scientific">Bacillus cereus VD196</name>
    <dbReference type="NCBI Taxonomy" id="1053243"/>
    <lineage>
        <taxon>Bacteria</taxon>
        <taxon>Bacillati</taxon>
        <taxon>Bacillota</taxon>
        <taxon>Bacilli</taxon>
        <taxon>Bacillales</taxon>
        <taxon>Bacillaceae</taxon>
        <taxon>Bacillus</taxon>
        <taxon>Bacillus cereus group</taxon>
    </lineage>
</organism>
<sequence length="58" mass="6851">MTEAMEKLRAVPDDHKEKASLQKEMERTQKLLKDREKEQEGNHVQNGLFDSGLDKWRP</sequence>
<protein>
    <submittedName>
        <fullName evidence="2">Uncharacterized protein</fullName>
    </submittedName>
</protein>